<dbReference type="KEGG" id="mmas:MYMAC_000756"/>
<feature type="compositionally biased region" description="Low complexity" evidence="1">
    <location>
        <begin position="34"/>
        <end position="59"/>
    </location>
</feature>
<name>A0A250JNX1_9BACT</name>
<dbReference type="RefSeq" id="WP_095957074.1">
    <property type="nucleotide sequence ID" value="NZ_CP022203.1"/>
</dbReference>
<organism evidence="3 4">
    <name type="scientific">Corallococcus macrosporus DSM 14697</name>
    <dbReference type="NCBI Taxonomy" id="1189310"/>
    <lineage>
        <taxon>Bacteria</taxon>
        <taxon>Pseudomonadati</taxon>
        <taxon>Myxococcota</taxon>
        <taxon>Myxococcia</taxon>
        <taxon>Myxococcales</taxon>
        <taxon>Cystobacterineae</taxon>
        <taxon>Myxococcaceae</taxon>
        <taxon>Corallococcus</taxon>
    </lineage>
</organism>
<feature type="signal peptide" evidence="2">
    <location>
        <begin position="1"/>
        <end position="21"/>
    </location>
</feature>
<keyword evidence="4" id="KW-1185">Reference proteome</keyword>
<accession>A0A250JNX1</accession>
<reference evidence="3 4" key="1">
    <citation type="submission" date="2017-06" db="EMBL/GenBank/DDBJ databases">
        <title>Sequencing and comparative analysis of myxobacterial genomes.</title>
        <authorList>
            <person name="Rupp O."/>
            <person name="Goesmann A."/>
            <person name="Sogaard-Andersen L."/>
        </authorList>
    </citation>
    <scope>NUCLEOTIDE SEQUENCE [LARGE SCALE GENOMIC DNA]</scope>
    <source>
        <strain evidence="3 4">DSM 14697</strain>
    </source>
</reference>
<proteinExistence type="predicted"/>
<protein>
    <recommendedName>
        <fullName evidence="5">Lipoprotein</fullName>
    </recommendedName>
</protein>
<evidence type="ECO:0000313" key="4">
    <source>
        <dbReference type="Proteomes" id="UP000217343"/>
    </source>
</evidence>
<evidence type="ECO:0000256" key="2">
    <source>
        <dbReference type="SAM" id="SignalP"/>
    </source>
</evidence>
<evidence type="ECO:0000256" key="1">
    <source>
        <dbReference type="SAM" id="MobiDB-lite"/>
    </source>
</evidence>
<dbReference type="EMBL" id="CP022203">
    <property type="protein sequence ID" value="ATB45172.1"/>
    <property type="molecule type" value="Genomic_DNA"/>
</dbReference>
<dbReference type="OrthoDB" id="5505883at2"/>
<dbReference type="AlphaFoldDB" id="A0A250JNX1"/>
<evidence type="ECO:0008006" key="5">
    <source>
        <dbReference type="Google" id="ProtNLM"/>
    </source>
</evidence>
<sequence>MTWRRRLLAGVCLLGTAPVAAQVTAAKPPVVARGPAASKPPVVAPGPAAGKPPAANATPPGVPSRPRFAWPRVQVIDTVEASEIVEAAGIPVALRAVHAKERMDALVQRFADAFLQAGLHVPPGHEQPQLASGAVMLTAIDGHRGITYTVIFQPRPDRTTLLYLGEANHALRRDPAAAGDFAPMPPRASQVLRVNSEGSRTLAFHVPLSGEAVDAFYADALKRAGWRLAEGETSFYVRAGEELRVVHDAGEANQRAVVLVYRGGPGVPPPPSAPAAVVR</sequence>
<keyword evidence="2" id="KW-0732">Signal</keyword>
<dbReference type="Proteomes" id="UP000217343">
    <property type="component" value="Chromosome"/>
</dbReference>
<feature type="region of interest" description="Disordered" evidence="1">
    <location>
        <begin position="31"/>
        <end position="65"/>
    </location>
</feature>
<evidence type="ECO:0000313" key="3">
    <source>
        <dbReference type="EMBL" id="ATB45172.1"/>
    </source>
</evidence>
<gene>
    <name evidence="3" type="ORF">MYMAC_000756</name>
</gene>
<feature type="chain" id="PRO_5013395355" description="Lipoprotein" evidence="2">
    <location>
        <begin position="22"/>
        <end position="279"/>
    </location>
</feature>